<keyword evidence="1" id="KW-0812">Transmembrane</keyword>
<dbReference type="Gene3D" id="2.30.42.10">
    <property type="match status" value="1"/>
</dbReference>
<dbReference type="InterPro" id="IPR036259">
    <property type="entry name" value="MFS_trans_sf"/>
</dbReference>
<dbReference type="InterPro" id="IPR036034">
    <property type="entry name" value="PDZ_sf"/>
</dbReference>
<comment type="caution">
    <text evidence="3">The sequence shown here is derived from an EMBL/GenBank/DDBJ whole genome shotgun (WGS) entry which is preliminary data.</text>
</comment>
<dbReference type="OrthoDB" id="10253115at2759"/>
<dbReference type="InterPro" id="IPR001478">
    <property type="entry name" value="PDZ"/>
</dbReference>
<dbReference type="SUPFAM" id="SSF56801">
    <property type="entry name" value="Acetyl-CoA synthetase-like"/>
    <property type="match status" value="1"/>
</dbReference>
<gene>
    <name evidence="3" type="ORF">WR25_03446</name>
</gene>
<reference evidence="3 4" key="1">
    <citation type="journal article" date="2017" name="Curr. Biol.">
        <title>Genome architecture and evolution of a unichromosomal asexual nematode.</title>
        <authorList>
            <person name="Fradin H."/>
            <person name="Zegar C."/>
            <person name="Gutwein M."/>
            <person name="Lucas J."/>
            <person name="Kovtun M."/>
            <person name="Corcoran D."/>
            <person name="Baugh L.R."/>
            <person name="Kiontke K."/>
            <person name="Gunsalus K."/>
            <person name="Fitch D.H."/>
            <person name="Piano F."/>
        </authorList>
    </citation>
    <scope>NUCLEOTIDE SEQUENCE [LARGE SCALE GENOMIC DNA]</scope>
    <source>
        <strain evidence="3">PF1309</strain>
    </source>
</reference>
<dbReference type="InterPro" id="IPR040035">
    <property type="entry name" value="TMEM180"/>
</dbReference>
<evidence type="ECO:0000256" key="1">
    <source>
        <dbReference type="SAM" id="Phobius"/>
    </source>
</evidence>
<dbReference type="EMBL" id="LIAE01010632">
    <property type="protein sequence ID" value="PAV57599.1"/>
    <property type="molecule type" value="Genomic_DNA"/>
</dbReference>
<dbReference type="InterPro" id="IPR042099">
    <property type="entry name" value="ANL_N_sf"/>
</dbReference>
<feature type="transmembrane region" description="Helical" evidence="1">
    <location>
        <begin position="906"/>
        <end position="926"/>
    </location>
</feature>
<keyword evidence="4" id="KW-1185">Reference proteome</keyword>
<keyword evidence="1" id="KW-1133">Transmembrane helix</keyword>
<feature type="transmembrane region" description="Helical" evidence="1">
    <location>
        <begin position="1161"/>
        <end position="1184"/>
    </location>
</feature>
<dbReference type="Pfam" id="PF13347">
    <property type="entry name" value="MFS_2"/>
    <property type="match status" value="1"/>
</dbReference>
<dbReference type="SMART" id="SM00228">
    <property type="entry name" value="PDZ"/>
    <property type="match status" value="2"/>
</dbReference>
<dbReference type="PROSITE" id="PS50106">
    <property type="entry name" value="PDZ"/>
    <property type="match status" value="2"/>
</dbReference>
<dbReference type="SUPFAM" id="SSF50156">
    <property type="entry name" value="PDZ domain-like"/>
    <property type="match status" value="2"/>
</dbReference>
<dbReference type="InterPro" id="IPR000873">
    <property type="entry name" value="AMP-dep_synth/lig_dom"/>
</dbReference>
<organism evidence="3 4">
    <name type="scientific">Diploscapter pachys</name>
    <dbReference type="NCBI Taxonomy" id="2018661"/>
    <lineage>
        <taxon>Eukaryota</taxon>
        <taxon>Metazoa</taxon>
        <taxon>Ecdysozoa</taxon>
        <taxon>Nematoda</taxon>
        <taxon>Chromadorea</taxon>
        <taxon>Rhabditida</taxon>
        <taxon>Rhabditina</taxon>
        <taxon>Rhabditomorpha</taxon>
        <taxon>Rhabditoidea</taxon>
        <taxon>Rhabditidae</taxon>
        <taxon>Diploscapter</taxon>
    </lineage>
</organism>
<keyword evidence="1" id="KW-0472">Membrane</keyword>
<dbReference type="STRING" id="2018661.A0A2A2J7K5"/>
<dbReference type="PANTHER" id="PTHR28658:SF1">
    <property type="entry name" value="MAJOR FACILITATOR SUPERFAMILY DOMAIN CONTAINING 13B"/>
    <property type="match status" value="1"/>
</dbReference>
<dbReference type="PANTHER" id="PTHR28658">
    <property type="entry name" value="TRANSMEMBRANE PROTEIN 180"/>
    <property type="match status" value="1"/>
</dbReference>
<dbReference type="SUPFAM" id="SSF103473">
    <property type="entry name" value="MFS general substrate transporter"/>
    <property type="match status" value="1"/>
</dbReference>
<evidence type="ECO:0000259" key="2">
    <source>
        <dbReference type="PROSITE" id="PS50106"/>
    </source>
</evidence>
<evidence type="ECO:0000313" key="3">
    <source>
        <dbReference type="EMBL" id="PAV57599.1"/>
    </source>
</evidence>
<feature type="transmembrane region" description="Helical" evidence="1">
    <location>
        <begin position="1252"/>
        <end position="1272"/>
    </location>
</feature>
<protein>
    <recommendedName>
        <fullName evidence="2">PDZ domain-containing protein</fullName>
    </recommendedName>
</protein>
<feature type="domain" description="PDZ" evidence="2">
    <location>
        <begin position="2"/>
        <end position="75"/>
    </location>
</feature>
<proteinExistence type="predicted"/>
<feature type="transmembrane region" description="Helical" evidence="1">
    <location>
        <begin position="1136"/>
        <end position="1155"/>
    </location>
</feature>
<dbReference type="Gene3D" id="3.40.50.12780">
    <property type="entry name" value="N-terminal domain of ligase-like"/>
    <property type="match status" value="1"/>
</dbReference>
<evidence type="ECO:0000313" key="4">
    <source>
        <dbReference type="Proteomes" id="UP000218231"/>
    </source>
</evidence>
<dbReference type="Pfam" id="PF00501">
    <property type="entry name" value="AMP-binding"/>
    <property type="match status" value="1"/>
</dbReference>
<sequence length="1289" mass="144162">MTVCIDMEEGDPLGATPNDKLVIVKVQSGTISEGHLKVGDQVKEVNDVPVKGQDDFFKALRYAHPQARITIIRDAAKAAEVTSRVHIPQERESLIKRRDGFTYVLVRLDYVKGPKLGLAIKHFQNRVLVKTVEDNTLASDKFVVGDHIVDIDGVPVTDKEVAKKLMIEEIKKKGWFSCVVERPDNMETKLWVQKALQSEPNQPPSVKLNEDVIAIMKRMREYNKTARTPAKPILTQTSGAKKAQVQITEQILVHDIGKNSNCLSFRNGVLNPGSLNLDNMEFRQTFCIDYNGWITGSSIVPPPKQIDFDSQTIPELIYTKATNDRVAAVFDLEKSSYTFRKIVEEMEVLAAGLLSTGLKPNDRILVCGSNHSHVMICALAAARAGLVFSLVNPNFASAESLNRALYLGEFRAVICFKALACSDYLNSLLLEFIPELMKCPKGKLKSEACPKLTHVILAEEDHKHAGTYTLSEIFGRSTKERIAKLPKYDNWSSHKLACLQFTLGTASEPKLVALSHYQLLNGARAVVTAFGIKMEHVLACALPIFRIPIFSLVCLSPFLTECRSVFPEPSPLPKNLFACVSKYKCTTLLSNGAALRLLLKISLAQRVKLTALENVLLIGDRVNKEVLKLIKTQAENVKIVAVGYLLTETGSIPILGDQNSDFTRNVGRAIAGYELHLIPLDGSQNAVPSGQLGKLLIRVYFGSTFMGYAPDTKGKEKWVDTGDVAKIDADGNVEIVCQEDDLIYDKNNCLVEHWHVERLLNQSELIKGVQVISLGRGKPVIAVCVLKNNQSHMAFVKDELRSMCRSHRFIAPDLFAFVDDFPSSKHSCKMRVRSPLVAIGCGQFALSLMQVMFQFYYVKVYLNIFHVPKLWFNVAQFLFMIWNAVNDPLFGFLQDRPGSWLNSRTLAIRYFAPFIAISFVFMWLPWDTSGSAWEGLHLILALFFYDAFFSALGVSWSALFADTTQNPTLRVSAMKYTQLSILLSVNIISITEKASKSLEFFGIFQTITVIVACIGTCMLFVAGSFDSSASYFREKDDRPLLSESEYDTKSTRSIWQMSREIVVEKDFLRIIAANFLHNARSVAHLNFASIATEILIPQTILPKGSLSLSIFYGICTLGPQLLIIGSERLLAQHGSYRVMVLSYMFSVLSGCMILFSSSAYVIMLFMVIDSITVHSIAPLFNIVISDFIDDDTKRYSRRNGLSSLIFSLNALFVKPAQSLAPVIIVYLLNFYGYQDYLTSKTPSKDLYGTMKYILFFTPLLLGALQLVIFKPYTLRNKHISSRNQLVEQI</sequence>
<dbReference type="Proteomes" id="UP000218231">
    <property type="component" value="Unassembled WGS sequence"/>
</dbReference>
<feature type="transmembrane region" description="Helical" evidence="1">
    <location>
        <begin position="938"/>
        <end position="961"/>
    </location>
</feature>
<feature type="domain" description="PDZ" evidence="2">
    <location>
        <begin position="105"/>
        <end position="165"/>
    </location>
</feature>
<feature type="transmembrane region" description="Helical" evidence="1">
    <location>
        <begin position="1003"/>
        <end position="1025"/>
    </location>
</feature>
<feature type="transmembrane region" description="Helical" evidence="1">
    <location>
        <begin position="1204"/>
        <end position="1232"/>
    </location>
</feature>
<feature type="transmembrane region" description="Helical" evidence="1">
    <location>
        <begin position="836"/>
        <end position="858"/>
    </location>
</feature>
<name>A0A2A2J7K5_9BILA</name>
<accession>A0A2A2J7K5</accession>
<feature type="transmembrane region" description="Helical" evidence="1">
    <location>
        <begin position="870"/>
        <end position="886"/>
    </location>
</feature>